<keyword evidence="4" id="KW-1185">Reference proteome</keyword>
<feature type="compositionally biased region" description="Basic and acidic residues" evidence="1">
    <location>
        <begin position="247"/>
        <end position="256"/>
    </location>
</feature>
<feature type="domain" description="Fungal-type protein kinase" evidence="2">
    <location>
        <begin position="242"/>
        <end position="630"/>
    </location>
</feature>
<dbReference type="Pfam" id="PF17667">
    <property type="entry name" value="Pkinase_fungal"/>
    <property type="match status" value="1"/>
</dbReference>
<dbReference type="OrthoDB" id="5569250at2759"/>
<dbReference type="Proteomes" id="UP000308652">
    <property type="component" value="Unassembled WGS sequence"/>
</dbReference>
<dbReference type="AlphaFoldDB" id="A0A5C3M2B6"/>
<dbReference type="InterPro" id="IPR011009">
    <property type="entry name" value="Kinase-like_dom_sf"/>
</dbReference>
<protein>
    <recommendedName>
        <fullName evidence="2">Fungal-type protein kinase domain-containing protein</fullName>
    </recommendedName>
</protein>
<sequence>MASWLSPHSSRSSSYSDAARLSVSSQSDTHSAAFLQTINLLKFELQIETQLKLYDDISLEDFLQHVWGLSAEKQKQLLKLESIKKLDSTALAEYMRIVATKELKETSLHKPFTMISETLLQDILDELGELGKDTDNMSLYTWDGNGSTIIKSQFTHSKPGLIAVRWFPRAFKPDWPRTFCVLKFKSKHIPNTPLEDGSCDLLPAYIAGPDDPFTSSPSSSRARKVSVEAPFDVTDAIATGEKRKRSAKDVDGNDAKKQKHRTLTSLTHNQLQLATYALECMAVSSRYYITGILIEGFVITLWYYDCTAIVRTQSFDLIAFPQYLGLILYAMSQATVQQAGFDPHLYVLSTPSIEKAPGDAVVEKPFDIAVLTRLSSPVDELKNIYMKLSSKIADHQPPAVFKLVGHPLHVYRGLLGRGTMVYPVSQLINNKEWLNDLILKSSWQTQMCTPEGDIIQHLRKTIPAFKDHLPDIKYSAAYSSKDDLKLPRTQMPELKATHEHNGIEERDLYILSMPIYKKLWEVESIAEFKRVFIDCVECHYHAYKDGKVLHRDLSESNLMVWYTESGSVKGILNDWDMASELDTDGETPPSAALRRTGTIPFMACDLLNVKLSVHRYRHDLESFFYILVWAATHYNIEKRIREANTKRPLIYWMQKDMVQACVRKSNFIIFYSKAEIVFEHILSEFKDVLTDWIVPLRSLFRDAFLSADDAYRKNDTSYDFSTCGGLITFETFMRTMGMTPRYVPPLSIPAVN</sequence>
<reference evidence="3 4" key="1">
    <citation type="journal article" date="2019" name="Nat. Ecol. Evol.">
        <title>Megaphylogeny resolves global patterns of mushroom evolution.</title>
        <authorList>
            <person name="Varga T."/>
            <person name="Krizsan K."/>
            <person name="Foldi C."/>
            <person name="Dima B."/>
            <person name="Sanchez-Garcia M."/>
            <person name="Sanchez-Ramirez S."/>
            <person name="Szollosi G.J."/>
            <person name="Szarkandi J.G."/>
            <person name="Papp V."/>
            <person name="Albert L."/>
            <person name="Andreopoulos W."/>
            <person name="Angelini C."/>
            <person name="Antonin V."/>
            <person name="Barry K.W."/>
            <person name="Bougher N.L."/>
            <person name="Buchanan P."/>
            <person name="Buyck B."/>
            <person name="Bense V."/>
            <person name="Catcheside P."/>
            <person name="Chovatia M."/>
            <person name="Cooper J."/>
            <person name="Damon W."/>
            <person name="Desjardin D."/>
            <person name="Finy P."/>
            <person name="Geml J."/>
            <person name="Haridas S."/>
            <person name="Hughes K."/>
            <person name="Justo A."/>
            <person name="Karasinski D."/>
            <person name="Kautmanova I."/>
            <person name="Kiss B."/>
            <person name="Kocsube S."/>
            <person name="Kotiranta H."/>
            <person name="LaButti K.M."/>
            <person name="Lechner B.E."/>
            <person name="Liimatainen K."/>
            <person name="Lipzen A."/>
            <person name="Lukacs Z."/>
            <person name="Mihaltcheva S."/>
            <person name="Morgado L.N."/>
            <person name="Niskanen T."/>
            <person name="Noordeloos M.E."/>
            <person name="Ohm R.A."/>
            <person name="Ortiz-Santana B."/>
            <person name="Ovrebo C."/>
            <person name="Racz N."/>
            <person name="Riley R."/>
            <person name="Savchenko A."/>
            <person name="Shiryaev A."/>
            <person name="Soop K."/>
            <person name="Spirin V."/>
            <person name="Szebenyi C."/>
            <person name="Tomsovsky M."/>
            <person name="Tulloss R.E."/>
            <person name="Uehling J."/>
            <person name="Grigoriev I.V."/>
            <person name="Vagvolgyi C."/>
            <person name="Papp T."/>
            <person name="Martin F.M."/>
            <person name="Miettinen O."/>
            <person name="Hibbett D.S."/>
            <person name="Nagy L.G."/>
        </authorList>
    </citation>
    <scope>NUCLEOTIDE SEQUENCE [LARGE SCALE GENOMIC DNA]</scope>
    <source>
        <strain evidence="3 4">CBS 166.37</strain>
    </source>
</reference>
<dbReference type="EMBL" id="ML213599">
    <property type="protein sequence ID" value="TFK39390.1"/>
    <property type="molecule type" value="Genomic_DNA"/>
</dbReference>
<accession>A0A5C3M2B6</accession>
<dbReference type="Gene3D" id="1.10.510.10">
    <property type="entry name" value="Transferase(Phosphotransferase) domain 1"/>
    <property type="match status" value="1"/>
</dbReference>
<organism evidence="3 4">
    <name type="scientific">Crucibulum laeve</name>
    <dbReference type="NCBI Taxonomy" id="68775"/>
    <lineage>
        <taxon>Eukaryota</taxon>
        <taxon>Fungi</taxon>
        <taxon>Dikarya</taxon>
        <taxon>Basidiomycota</taxon>
        <taxon>Agaricomycotina</taxon>
        <taxon>Agaricomycetes</taxon>
        <taxon>Agaricomycetidae</taxon>
        <taxon>Agaricales</taxon>
        <taxon>Agaricineae</taxon>
        <taxon>Nidulariaceae</taxon>
        <taxon>Crucibulum</taxon>
    </lineage>
</organism>
<gene>
    <name evidence="3" type="ORF">BDQ12DRAFT_681704</name>
</gene>
<dbReference type="PROSITE" id="PS00109">
    <property type="entry name" value="PROTEIN_KINASE_TYR"/>
    <property type="match status" value="1"/>
</dbReference>
<name>A0A5C3M2B6_9AGAR</name>
<dbReference type="PANTHER" id="PTHR38248">
    <property type="entry name" value="FUNK1 6"/>
    <property type="match status" value="1"/>
</dbReference>
<dbReference type="InterPro" id="IPR008266">
    <property type="entry name" value="Tyr_kinase_AS"/>
</dbReference>
<evidence type="ECO:0000259" key="2">
    <source>
        <dbReference type="Pfam" id="PF17667"/>
    </source>
</evidence>
<dbReference type="InterPro" id="IPR040976">
    <property type="entry name" value="Pkinase_fungal"/>
</dbReference>
<dbReference type="SUPFAM" id="SSF56112">
    <property type="entry name" value="Protein kinase-like (PK-like)"/>
    <property type="match status" value="1"/>
</dbReference>
<dbReference type="GO" id="GO:0004672">
    <property type="term" value="F:protein kinase activity"/>
    <property type="evidence" value="ECO:0007669"/>
    <property type="project" value="InterPro"/>
</dbReference>
<evidence type="ECO:0000313" key="3">
    <source>
        <dbReference type="EMBL" id="TFK39390.1"/>
    </source>
</evidence>
<dbReference type="PANTHER" id="PTHR38248:SF2">
    <property type="entry name" value="FUNK1 11"/>
    <property type="match status" value="1"/>
</dbReference>
<feature type="region of interest" description="Disordered" evidence="1">
    <location>
        <begin position="242"/>
        <end position="261"/>
    </location>
</feature>
<evidence type="ECO:0000256" key="1">
    <source>
        <dbReference type="SAM" id="MobiDB-lite"/>
    </source>
</evidence>
<evidence type="ECO:0000313" key="4">
    <source>
        <dbReference type="Proteomes" id="UP000308652"/>
    </source>
</evidence>
<proteinExistence type="predicted"/>